<feature type="coiled-coil region" evidence="1">
    <location>
        <begin position="127"/>
        <end position="154"/>
    </location>
</feature>
<protein>
    <submittedName>
        <fullName evidence="4">Uncharacterized protein</fullName>
    </submittedName>
</protein>
<feature type="transmembrane region" description="Helical" evidence="3">
    <location>
        <begin position="537"/>
        <end position="558"/>
    </location>
</feature>
<feature type="compositionally biased region" description="Basic and acidic residues" evidence="2">
    <location>
        <begin position="1"/>
        <end position="15"/>
    </location>
</feature>
<feature type="region of interest" description="Disordered" evidence="2">
    <location>
        <begin position="236"/>
        <end position="264"/>
    </location>
</feature>
<evidence type="ECO:0000256" key="2">
    <source>
        <dbReference type="SAM" id="MobiDB-lite"/>
    </source>
</evidence>
<keyword evidence="1" id="KW-0175">Coiled coil</keyword>
<dbReference type="OMA" id="KTTWEEY"/>
<gene>
    <name evidence="4" type="ORF">NEQG_00364</name>
</gene>
<feature type="compositionally biased region" description="Acidic residues" evidence="2">
    <location>
        <begin position="116"/>
        <end position="126"/>
    </location>
</feature>
<keyword evidence="3" id="KW-0472">Membrane</keyword>
<sequence>MLALREKKEINEPTKTETGLIETPKSTDSTLDGKETDTPCTTPSDAFILEMPDTVLDYSEIAYSGEDESDEAPASRPKTTWEEYQRKNASLMEEATKMCTANAQSAHNKSPLESAYEMEESAPDEEIIELDEESREQSEELELEDEDLEEIKEAPEVDACEMDTSLEEDQIEEEKIEDNDIPNILEQSSELVDLLHTEETCIQNETYEEPLDAPKNASDNESLVFVSLEEESDDLVYSPEPMNYAPASTNSTNSDEEAQEKNKLEKLEKDISSNTEDSLYISATQDTKVETEDILDVHSKEFSNSEQAQKTLKTITTGTLSAPCPRNVFEETIKADKERSRKLPHTVDMPTLDKNEQSAAQLSATLPEKINTQSIPAEKTECVSSELTKTKEGILTVPAEKTSLFERLLTIAQAACLLPLLFLQLSSLQGYGVRLNHIIRSYFSADSESLLSICISLIPIIMSLGLSTRALINAFIVVPVVKKVEKKESFADIKVKGFYLIDLMQISLLLPFSFGMARPFVFEFFKKPERGWMLGKLVCELLYVLFIISVAQHAYSAWNKVVISKDSASSVVLTCLPRVWACASSILQVFLFRYILDTSLEIAMDHKKLLDLIFATIDNTYTVLEKVLPHTVLH</sequence>
<feature type="compositionally biased region" description="Polar residues" evidence="2">
    <location>
        <begin position="99"/>
        <end position="108"/>
    </location>
</feature>
<dbReference type="OrthoDB" id="2192102at2759"/>
<keyword evidence="3" id="KW-0812">Transmembrane</keyword>
<evidence type="ECO:0000313" key="4">
    <source>
        <dbReference type="EMBL" id="EIJ89594.1"/>
    </source>
</evidence>
<keyword evidence="5" id="KW-1185">Reference proteome</keyword>
<feature type="transmembrane region" description="Helical" evidence="3">
    <location>
        <begin position="498"/>
        <end position="517"/>
    </location>
</feature>
<reference evidence="4" key="1">
    <citation type="submission" date="2011-01" db="EMBL/GenBank/DDBJ databases">
        <title>The Genome Sequence of Nematocida parisii strain ERTm3.</title>
        <authorList>
            <consortium name="The Broad Institute Genome Sequencing Platform"/>
            <consortium name="The Broad Institute Genome Sequencing Center for Infectious Disease"/>
            <person name="Cuomo C."/>
            <person name="Troemel E."/>
            <person name="Young S.K."/>
            <person name="Zeng Q."/>
            <person name="Gargeya S."/>
            <person name="Fitzgerald M."/>
            <person name="Haas B."/>
            <person name="Abouelleil A."/>
            <person name="Alvarado L."/>
            <person name="Arachchi H.M."/>
            <person name="Berlin A."/>
            <person name="Chapman S.B."/>
            <person name="Gearin G."/>
            <person name="Goldberg J."/>
            <person name="Griggs A."/>
            <person name="Gujja S."/>
            <person name="Hansen M."/>
            <person name="Heiman D."/>
            <person name="Howarth C."/>
            <person name="Larimer J."/>
            <person name="Lui A."/>
            <person name="MacDonald P.J.P."/>
            <person name="McCowen C."/>
            <person name="Montmayeur A."/>
            <person name="Murphy C."/>
            <person name="Neiman D."/>
            <person name="Pearson M."/>
            <person name="Priest M."/>
            <person name="Roberts A."/>
            <person name="Saif S."/>
            <person name="Shea T."/>
            <person name="Sisk P."/>
            <person name="Stolte C."/>
            <person name="Sykes S."/>
            <person name="Wortman J."/>
            <person name="Nusbaum C."/>
            <person name="Birren B."/>
        </authorList>
    </citation>
    <scope>NUCLEOTIDE SEQUENCE</scope>
    <source>
        <strain evidence="4">ERTm3</strain>
    </source>
</reference>
<feature type="region of interest" description="Disordered" evidence="2">
    <location>
        <begin position="1"/>
        <end position="45"/>
    </location>
</feature>
<dbReference type="VEuPathDB" id="MicrosporidiaDB:NEQG_00364"/>
<organism evidence="4 5">
    <name type="scientific">Nematocida parisii (strain ERTm3)</name>
    <name type="common">Nematode killer fungus</name>
    <dbReference type="NCBI Taxonomy" id="935791"/>
    <lineage>
        <taxon>Eukaryota</taxon>
        <taxon>Fungi</taxon>
        <taxon>Fungi incertae sedis</taxon>
        <taxon>Microsporidia</taxon>
        <taxon>Nematocida</taxon>
    </lineage>
</organism>
<keyword evidence="3" id="KW-1133">Transmembrane helix</keyword>
<feature type="region of interest" description="Disordered" evidence="2">
    <location>
        <begin position="62"/>
        <end position="126"/>
    </location>
</feature>
<feature type="transmembrane region" description="Helical" evidence="3">
    <location>
        <begin position="449"/>
        <end position="478"/>
    </location>
</feature>
<proteinExistence type="predicted"/>
<evidence type="ECO:0000313" key="5">
    <source>
        <dbReference type="Proteomes" id="UP000002872"/>
    </source>
</evidence>
<dbReference type="HOGENOM" id="CLU_028482_0_0_1"/>
<dbReference type="EMBL" id="GL870876">
    <property type="protein sequence ID" value="EIJ89594.1"/>
    <property type="molecule type" value="Genomic_DNA"/>
</dbReference>
<dbReference type="InParanoid" id="I3EK47"/>
<evidence type="ECO:0000256" key="3">
    <source>
        <dbReference type="SAM" id="Phobius"/>
    </source>
</evidence>
<accession>I3EK47</accession>
<name>I3EK47_NEMP3</name>
<dbReference type="Proteomes" id="UP000002872">
    <property type="component" value="Unassembled WGS sequence"/>
</dbReference>
<evidence type="ECO:0000256" key="1">
    <source>
        <dbReference type="SAM" id="Coils"/>
    </source>
</evidence>
<dbReference type="AlphaFoldDB" id="I3EK47"/>